<protein>
    <submittedName>
        <fullName evidence="1">Unannotated protein</fullName>
    </submittedName>
</protein>
<dbReference type="Gene3D" id="2.40.30.100">
    <property type="entry name" value="AF2212/PG0164-like"/>
    <property type="match status" value="1"/>
</dbReference>
<gene>
    <name evidence="1" type="ORF">UFOPK1581_00521</name>
</gene>
<dbReference type="InterPro" id="IPR015018">
    <property type="entry name" value="DUF1905"/>
</dbReference>
<dbReference type="InterPro" id="IPR037079">
    <property type="entry name" value="AF2212/PG0164-like_sf"/>
</dbReference>
<reference evidence="1" key="1">
    <citation type="submission" date="2020-05" db="EMBL/GenBank/DDBJ databases">
        <authorList>
            <person name="Chiriac C."/>
            <person name="Salcher M."/>
            <person name="Ghai R."/>
            <person name="Kavagutti S V."/>
        </authorList>
    </citation>
    <scope>NUCLEOTIDE SEQUENCE</scope>
</reference>
<sequence length="150" mass="16327">MPISYETEVLGEGNHASLLIPEWVLQKLKTNKRAPLKVTVNGHTYQSTAVGVGGECRVVFPSAERRAAKAKAGQIVKVTLALDSGYREVEMPLALVKALKVSGLTKDFADLSYSKRKEHARVIAEAKGEDTRDRRIGKVIEAVRQAGASK</sequence>
<name>A0A6J6D038_9ZZZZ</name>
<dbReference type="SUPFAM" id="SSF141694">
    <property type="entry name" value="AF2212/PG0164-like"/>
    <property type="match status" value="1"/>
</dbReference>
<dbReference type="AlphaFoldDB" id="A0A6J6D038"/>
<dbReference type="Pfam" id="PF13376">
    <property type="entry name" value="OmdA"/>
    <property type="match status" value="1"/>
</dbReference>
<dbReference type="Pfam" id="PF08922">
    <property type="entry name" value="DUF1905"/>
    <property type="match status" value="1"/>
</dbReference>
<accession>A0A6J6D038</accession>
<evidence type="ECO:0000313" key="1">
    <source>
        <dbReference type="EMBL" id="CAB4556746.1"/>
    </source>
</evidence>
<dbReference type="EMBL" id="CAEZTB010000072">
    <property type="protein sequence ID" value="CAB4556746.1"/>
    <property type="molecule type" value="Genomic_DNA"/>
</dbReference>
<proteinExistence type="predicted"/>
<organism evidence="1">
    <name type="scientific">freshwater metagenome</name>
    <dbReference type="NCBI Taxonomy" id="449393"/>
    <lineage>
        <taxon>unclassified sequences</taxon>
        <taxon>metagenomes</taxon>
        <taxon>ecological metagenomes</taxon>
    </lineage>
</organism>